<organism evidence="1 2">
    <name type="scientific">Aquimarina algicola</name>
    <dbReference type="NCBI Taxonomy" id="2589995"/>
    <lineage>
        <taxon>Bacteria</taxon>
        <taxon>Pseudomonadati</taxon>
        <taxon>Bacteroidota</taxon>
        <taxon>Flavobacteriia</taxon>
        <taxon>Flavobacteriales</taxon>
        <taxon>Flavobacteriaceae</taxon>
        <taxon>Aquimarina</taxon>
    </lineage>
</organism>
<dbReference type="OrthoDB" id="1162997at2"/>
<evidence type="ECO:0000313" key="2">
    <source>
        <dbReference type="Proteomes" id="UP000315540"/>
    </source>
</evidence>
<name>A0A504J1A4_9FLAO</name>
<protein>
    <submittedName>
        <fullName evidence="1">Uncharacterized protein</fullName>
    </submittedName>
</protein>
<comment type="caution">
    <text evidence="1">The sequence shown here is derived from an EMBL/GenBank/DDBJ whole genome shotgun (WGS) entry which is preliminary data.</text>
</comment>
<reference evidence="1 2" key="1">
    <citation type="submission" date="2019-06" db="EMBL/GenBank/DDBJ databases">
        <authorList>
            <person name="Meng X."/>
        </authorList>
    </citation>
    <scope>NUCLEOTIDE SEQUENCE [LARGE SCALE GENOMIC DNA]</scope>
    <source>
        <strain evidence="1 2">M625</strain>
    </source>
</reference>
<dbReference type="RefSeq" id="WP_140597316.1">
    <property type="nucleotide sequence ID" value="NZ_VFWZ01000009.1"/>
</dbReference>
<sequence length="269" mass="31688">MRQETISSSTSILSEIKPVGVQLILDPNTTSTIELMRLVLFDLVYRQVLVLKKELKKSHPRDPYLREYIIIETGKNFAKYTPHNFEKYFIANIDEDTYFIAKAYLRKVSKIINEKSQYKQQIIRDLKMRAFFKNNMLLYMLSITKTNRKGKELKVTITEYLNKMDKMLQEALQNQPDKAVEIIKDLKSNIFLLKNLNFELFEKLSVHIKTPHAAFDPDWYWVDYIASIDANTAEIIFETSEIFNELEIYYTSPESNGDSDYDTGSYFDF</sequence>
<keyword evidence="2" id="KW-1185">Reference proteome</keyword>
<evidence type="ECO:0000313" key="1">
    <source>
        <dbReference type="EMBL" id="TPN82385.1"/>
    </source>
</evidence>
<dbReference type="Proteomes" id="UP000315540">
    <property type="component" value="Unassembled WGS sequence"/>
</dbReference>
<dbReference type="AlphaFoldDB" id="A0A504J1A4"/>
<dbReference type="EMBL" id="VFWZ01000009">
    <property type="protein sequence ID" value="TPN82385.1"/>
    <property type="molecule type" value="Genomic_DNA"/>
</dbReference>
<accession>A0A504J1A4</accession>
<gene>
    <name evidence="1" type="ORF">FHK87_23480</name>
</gene>
<proteinExistence type="predicted"/>